<keyword evidence="7" id="KW-0418">Kinase</keyword>
<dbReference type="InterPro" id="IPR051471">
    <property type="entry name" value="Bacterial_PTS_sugar_comp"/>
</dbReference>
<evidence type="ECO:0000259" key="8">
    <source>
        <dbReference type="PROSITE" id="PS51096"/>
    </source>
</evidence>
<feature type="domain" description="PTS EIIA type-4" evidence="8">
    <location>
        <begin position="1"/>
        <end position="126"/>
    </location>
</feature>
<evidence type="ECO:0000256" key="6">
    <source>
        <dbReference type="ARBA" id="ARBA00022683"/>
    </source>
</evidence>
<dbReference type="STRING" id="1520.LF65_05131"/>
<dbReference type="RefSeq" id="WP_041900128.1">
    <property type="nucleotide sequence ID" value="NZ_CP010086.2"/>
</dbReference>
<dbReference type="GO" id="GO:0016301">
    <property type="term" value="F:kinase activity"/>
    <property type="evidence" value="ECO:0007669"/>
    <property type="project" value="UniProtKB-KW"/>
</dbReference>
<dbReference type="PANTHER" id="PTHR33799:SF1">
    <property type="entry name" value="PTS SYSTEM MANNOSE-SPECIFIC EIIAB COMPONENT-RELATED"/>
    <property type="match status" value="1"/>
</dbReference>
<evidence type="ECO:0000256" key="7">
    <source>
        <dbReference type="ARBA" id="ARBA00022777"/>
    </source>
</evidence>
<dbReference type="Pfam" id="PF03610">
    <property type="entry name" value="EIIA-man"/>
    <property type="match status" value="1"/>
</dbReference>
<keyword evidence="4" id="KW-0762">Sugar transport</keyword>
<dbReference type="EMBL" id="CP010086">
    <property type="protein sequence ID" value="AJH01656.1"/>
    <property type="molecule type" value="Genomic_DNA"/>
</dbReference>
<dbReference type="InterPro" id="IPR036662">
    <property type="entry name" value="PTS_EIIA_man-typ_sf"/>
</dbReference>
<keyword evidence="5" id="KW-0808">Transferase</keyword>
<dbReference type="CDD" id="cd00006">
    <property type="entry name" value="PTS_IIA_man"/>
    <property type="match status" value="1"/>
</dbReference>
<evidence type="ECO:0000256" key="3">
    <source>
        <dbReference type="ARBA" id="ARBA00022490"/>
    </source>
</evidence>
<dbReference type="InterPro" id="IPR004701">
    <property type="entry name" value="PTS_EIIA_man-typ"/>
</dbReference>
<dbReference type="GO" id="GO:0016020">
    <property type="term" value="C:membrane"/>
    <property type="evidence" value="ECO:0007669"/>
    <property type="project" value="InterPro"/>
</dbReference>
<dbReference type="AlphaFoldDB" id="A0A0B5QL84"/>
<accession>A0A0B5QL84</accession>
<dbReference type="Proteomes" id="UP000031866">
    <property type="component" value="Chromosome"/>
</dbReference>
<dbReference type="PROSITE" id="PS51096">
    <property type="entry name" value="PTS_EIIA_TYPE_4"/>
    <property type="match status" value="1"/>
</dbReference>
<comment type="subcellular location">
    <subcellularLocation>
        <location evidence="1">Cytoplasm</location>
    </subcellularLocation>
</comment>
<proteinExistence type="predicted"/>
<dbReference type="PANTHER" id="PTHR33799">
    <property type="entry name" value="PTS PERMEASE-RELATED-RELATED"/>
    <property type="match status" value="1"/>
</dbReference>
<dbReference type="GO" id="GO:0009401">
    <property type="term" value="P:phosphoenolpyruvate-dependent sugar phosphotransferase system"/>
    <property type="evidence" value="ECO:0007669"/>
    <property type="project" value="UniProtKB-KW"/>
</dbReference>
<keyword evidence="6" id="KW-0598">Phosphotransferase system</keyword>
<organism evidence="9 10">
    <name type="scientific">Clostridium beijerinckii</name>
    <name type="common">Clostridium MP</name>
    <dbReference type="NCBI Taxonomy" id="1520"/>
    <lineage>
        <taxon>Bacteria</taxon>
        <taxon>Bacillati</taxon>
        <taxon>Bacillota</taxon>
        <taxon>Clostridia</taxon>
        <taxon>Eubacteriales</taxon>
        <taxon>Clostridiaceae</taxon>
        <taxon>Clostridium</taxon>
    </lineage>
</organism>
<evidence type="ECO:0000256" key="4">
    <source>
        <dbReference type="ARBA" id="ARBA00022597"/>
    </source>
</evidence>
<evidence type="ECO:0000256" key="5">
    <source>
        <dbReference type="ARBA" id="ARBA00022679"/>
    </source>
</evidence>
<reference evidence="10" key="1">
    <citation type="submission" date="2014-12" db="EMBL/GenBank/DDBJ databases">
        <title>Genome sequence of Clostridium beijerinckii strain 59B.</title>
        <authorList>
            <person name="Little G.T."/>
            <person name="Minton N.P."/>
        </authorList>
    </citation>
    <scope>NUCLEOTIDE SEQUENCE [LARGE SCALE GENOMIC DNA]</scope>
    <source>
        <strain evidence="10">59B</strain>
    </source>
</reference>
<dbReference type="InterPro" id="IPR033887">
    <property type="entry name" value="PTS_IIA_man"/>
</dbReference>
<keyword evidence="3" id="KW-0963">Cytoplasm</keyword>
<keyword evidence="2" id="KW-0813">Transport</keyword>
<evidence type="ECO:0000256" key="2">
    <source>
        <dbReference type="ARBA" id="ARBA00022448"/>
    </source>
</evidence>
<dbReference type="KEGG" id="cbei:LF65_05131"/>
<dbReference type="GO" id="GO:0005737">
    <property type="term" value="C:cytoplasm"/>
    <property type="evidence" value="ECO:0007669"/>
    <property type="project" value="UniProtKB-SubCell"/>
</dbReference>
<dbReference type="OrthoDB" id="9799827at2"/>
<evidence type="ECO:0000313" key="9">
    <source>
        <dbReference type="EMBL" id="AJH01656.1"/>
    </source>
</evidence>
<gene>
    <name evidence="9" type="ORF">LF65_05131</name>
</gene>
<sequence length="138" mass="14966">MIGILIVTHGKFSEEILKSAELIVGKQDKILTLGLHHGDSVEVLGDKVKESIKLLEDGQGVLVLVDLLGGSPYNVVALNSNKISDVKFKCITGVNLPMLLEAITMREAYELEELTVNCMEAGATGVKELFNEINAMIK</sequence>
<protein>
    <submittedName>
        <fullName evidence="9">PTS mannose transporter subunit IIAB</fullName>
    </submittedName>
</protein>
<evidence type="ECO:0000256" key="1">
    <source>
        <dbReference type="ARBA" id="ARBA00004496"/>
    </source>
</evidence>
<name>A0A0B5QL84_CLOBE</name>
<dbReference type="SUPFAM" id="SSF53062">
    <property type="entry name" value="PTS system fructose IIA component-like"/>
    <property type="match status" value="1"/>
</dbReference>
<dbReference type="Gene3D" id="3.40.50.510">
    <property type="entry name" value="Phosphotransferase system, mannose-type IIA component"/>
    <property type="match status" value="1"/>
</dbReference>
<evidence type="ECO:0000313" key="10">
    <source>
        <dbReference type="Proteomes" id="UP000031866"/>
    </source>
</evidence>